<accession>A0A327R547</accession>
<dbReference type="Proteomes" id="UP000249547">
    <property type="component" value="Unassembled WGS sequence"/>
</dbReference>
<protein>
    <submittedName>
        <fullName evidence="1">Uncharacterized protein</fullName>
    </submittedName>
</protein>
<proteinExistence type="predicted"/>
<organism evidence="1 2">
    <name type="scientific">Chitinophaga skermanii</name>
    <dbReference type="NCBI Taxonomy" id="331697"/>
    <lineage>
        <taxon>Bacteria</taxon>
        <taxon>Pseudomonadati</taxon>
        <taxon>Bacteroidota</taxon>
        <taxon>Chitinophagia</taxon>
        <taxon>Chitinophagales</taxon>
        <taxon>Chitinophagaceae</taxon>
        <taxon>Chitinophaga</taxon>
    </lineage>
</organism>
<comment type="caution">
    <text evidence="1">The sequence shown here is derived from an EMBL/GenBank/DDBJ whole genome shotgun (WGS) entry which is preliminary data.</text>
</comment>
<keyword evidence="2" id="KW-1185">Reference proteome</keyword>
<gene>
    <name evidence="1" type="ORF">LX64_00690</name>
</gene>
<dbReference type="OrthoDB" id="1400578at2"/>
<reference evidence="1 2" key="1">
    <citation type="submission" date="2018-06" db="EMBL/GenBank/DDBJ databases">
        <title>Genomic Encyclopedia of Archaeal and Bacterial Type Strains, Phase II (KMG-II): from individual species to whole genera.</title>
        <authorList>
            <person name="Goeker M."/>
        </authorList>
    </citation>
    <scope>NUCLEOTIDE SEQUENCE [LARGE SCALE GENOMIC DNA]</scope>
    <source>
        <strain evidence="1 2">DSM 23857</strain>
    </source>
</reference>
<dbReference type="InterPro" id="IPR027417">
    <property type="entry name" value="P-loop_NTPase"/>
</dbReference>
<evidence type="ECO:0000313" key="2">
    <source>
        <dbReference type="Proteomes" id="UP000249547"/>
    </source>
</evidence>
<dbReference type="SUPFAM" id="SSF52540">
    <property type="entry name" value="P-loop containing nucleoside triphosphate hydrolases"/>
    <property type="match status" value="1"/>
</dbReference>
<name>A0A327R547_9BACT</name>
<evidence type="ECO:0000313" key="1">
    <source>
        <dbReference type="EMBL" id="RAJ11082.1"/>
    </source>
</evidence>
<sequence length="1361" mass="160079">MIFETVTLFFAGLMGDLAVDFTKDQLKEPLQRNFKLLREAYKDRELPVNHDIQKAVRKSLLFAGAEAAQWWRANFPPSAETDVNAYWKQEAVQRTIADFFENELHKFSDPHYIPLNTITDKPILLNFTKEKSQWLSQQHSDFISRLAAIIIDELENYLQQLPSKHTIPTTFNDILVNGWSDKKRKWSIFDVMCDYFHELIKTDERLRAIIQTEWLGDIKIKLEQLTVDLSAWGNKFIDTYGKSPQYFKDILTKLNPQPFLLLNFDTSSYAEITFRSRYVPLIGRTDELNTLHEFWDSPELFEWCMVTGAAGSGKSRLALEFCCELDHIQTIHAGFANIDQLASFQWYNWEPVCPCLIVIDYTAFVQDEVIKILKLLKERNEQDTLPFKVKFILLERSFSESWSDQFRRAIKLGDIPNFYGGEAIQLQELDMESIDEICSYVLKQKGQKFPQHYLSKLYSQDEDRRKRPLFAIILALAVADSNDVNDWDIDHVFEDLLDRYLQKIWLPAAIEDKEVLHKHLNLLAIATMTGGLNMEDLDKVLDQNHKWLPNDNFDKDLYRLASPSSNHEITCSPLEPDILGEYFVRWQLKRNGKYPRQEKDRERTSIEMAWVLKPIEYGRFVFRTFQDFSTSRNIDKHQTITSLQTLLELPIESSDGWWVRWFADILNAVVNIFTYVDHIYFEHFKSFFEDKIEELFYKYDFEEVDNAFATLLNVQIAHAAFTNMEEAEAHFERLAALYNKKDNLDIKSMYARALTSMGYGYILSKSYDNIKKCYAQLLSIEYVTPLMLKNRLNLISAMLEYHHGDAFSKEELYLEACSIYGAVHDNFAHNLFLQCKRSYIKHIQQRKDSLAHFSEMFQEGNVDYHDQIWVLKAEAFNAITNLLLEEDPLQAFQYYETFVNVLGIMTDYKRYVKVTIELVEVSSKICIYLLKNSDDGYQRYFDRMISWCKDNQNAKMVDRIGEGLVGLWKTVPHEEVKLMSSIEQFWNLDGTKNDDFRERILQVGINLIKYWIEISELKYILHYKNRLLEIAKPLPKHDYYYWKCRINLYEVSFYIGIDEEKVIQCHHLITGIMKEVSTNDINDMVLLSCHGMINHFADVNKWEQVERTFEELRSWHISSNTNAFIQRVSDIFKFIFYAIMDKNDMVLLKEWHERIIGLNEFIVSPKLQQDYIILLGGVVEKVVEKENTTNDIMMVFQWWKSLVDSNYLDGTFELQTQAIRAVLTKLLTNSEDAPAAEIIEYLIELRKKSDSVTLQVLQVKAGYLYFRLVSDLNKKRELFHAFENYVVLPFGRFADLGLGLFVTKTVYVLLDQWDLKDLNYKSNIESYFIHCFNRLSDLKGFENDSDYPGMLNLYNKLISSQ</sequence>
<dbReference type="EMBL" id="QLLL01000001">
    <property type="protein sequence ID" value="RAJ11082.1"/>
    <property type="molecule type" value="Genomic_DNA"/>
</dbReference>
<dbReference type="RefSeq" id="WP_148707174.1">
    <property type="nucleotide sequence ID" value="NZ_QLLL01000001.1"/>
</dbReference>